<feature type="domain" description="Tape measure protein N-terminal" evidence="3">
    <location>
        <begin position="61"/>
        <end position="247"/>
    </location>
</feature>
<keyword evidence="5" id="KW-1185">Reference proteome</keyword>
<dbReference type="Pfam" id="PF20155">
    <property type="entry name" value="TMP_3"/>
    <property type="match status" value="1"/>
</dbReference>
<feature type="compositionally biased region" description="Low complexity" evidence="2">
    <location>
        <begin position="682"/>
        <end position="692"/>
    </location>
</feature>
<feature type="compositionally biased region" description="Basic and acidic residues" evidence="2">
    <location>
        <begin position="693"/>
        <end position="709"/>
    </location>
</feature>
<keyword evidence="1" id="KW-0175">Coiled coil</keyword>
<accession>A0A1N7G475</accession>
<reference evidence="5" key="1">
    <citation type="submission" date="2017-01" db="EMBL/GenBank/DDBJ databases">
        <authorList>
            <person name="Varghese N."/>
            <person name="Submissions S."/>
        </authorList>
    </citation>
    <scope>NUCLEOTIDE SEQUENCE [LARGE SCALE GENOMIC DNA]</scope>
    <source>
        <strain evidence="5">DSM 21768</strain>
    </source>
</reference>
<gene>
    <name evidence="4" type="ORF">SAMN02745664_12313</name>
</gene>
<dbReference type="STRING" id="34061.B0189_09730"/>
<evidence type="ECO:0000313" key="5">
    <source>
        <dbReference type="Proteomes" id="UP000187495"/>
    </source>
</evidence>
<sequence>MSLKINIVLGANTVHFDRSIAKSTKQAQDKLQGLAGFAKKAFDKIGLVGSLVGSGTLYSLQQTADQMQDLASKVKLATSSTDEYNAVQNQLRQIANEQKSSFAGVVDLYTSSSRALSALGKSQQQTIDFTRNLTMAMKAGGGSAQAQAAALTQLGQALGSGALRGDEFNSVAEQAPVLLDLVAKQMGVSTAALRDLAKQGKITSDVVYDAVVNATDSLGQMSAKMPTTISQGLQVIKNSYDFLVHDIVNEMSGLGEKVGQALAFVGENFRTLATIATAASVALLGSYAKSVLVAKLGADSLTASIAKNIISLKTTVQSTVATAYSLDNLTATQARATAAITGFVASTRASIASGVAYTRQLMTINGAKSVMAGATARVTASVIACGNAMRAGTAAAIGYTRSLVTATAAKRAFVGTATLAARSVGAIGSAFKSLAGLIARHPLMIIGGIIAAIVVRTMGLQKAMDSLSDAIKIVGLMLGDLVDAGINAFMGLYNAASNFLSGFLGKSEQTTEAVNTAFGGLFANTKGGFVGVLQVAARIFDRMVNAGISAVNGLYRAFVRLWNGLKQGFAAAFGAVTSAVANGINAVLDTVDGAISGVNKMIATAAEAARGFGLDVKTPQINKIGYRANGMVINVSKTAETDIISARSNFEASVLAYADQVAKTNKANADLGKAAAAATTANNDAAKSAKGKANADKKGANAAKERSKQDNAAATAAKKLADSYNSIAGNLQKQLWELGNNPLGLETGKVEYELTQGELRGLGAEKAENALKLANFVDQASIKSDLERNAFEAKLALLDTDFEKFFTRMYGGAGLDKLSSLGYEAGYNATTGNAQVVMTEAGRQERFNALLEMATLEADKLSKSYADNNRELNNQLALLGVRDTYAKEMLQIEQSVNDELAKYRSMDKDNELGEQYSRIKEAAEQNAELQKQLATMTAYREITDNLATDEQKRSTELMSQLDILNKQSQIAGRFDIKTAEQLIGNAIGSAGTASTPFDELIAKKNEANELLKQANDTLLANERLTAEERINIEKWVADEQLKIKKAHNLAMGELVLAQAAETTAQLADGLKQSLGEQSKAYRAAFVLQQSFAIGSAVLNMHKAISDAFAEGTTFAQKLAGIAAATTQGMKIVTAIRQIQNPVIGQAHDGIMSVPKSGTWNLEKGERVLPKHTAKNLDKTLASVQGRGNTVNVSVTVNSSGGDVQADSQMGKRFGEAIQLAVQAELQKERRQGGLLYGR</sequence>
<feature type="region of interest" description="Disordered" evidence="2">
    <location>
        <begin position="682"/>
        <end position="711"/>
    </location>
</feature>
<feature type="coiled-coil region" evidence="1">
    <location>
        <begin position="912"/>
        <end position="939"/>
    </location>
</feature>
<dbReference type="NCBIfam" id="TIGR02675">
    <property type="entry name" value="tape_meas_nterm"/>
    <property type="match status" value="1"/>
</dbReference>
<dbReference type="Proteomes" id="UP000187495">
    <property type="component" value="Unassembled WGS sequence"/>
</dbReference>
<dbReference type="RefSeq" id="WP_158078459.1">
    <property type="nucleotide sequence ID" value="NZ_FTNU01000023.1"/>
</dbReference>
<dbReference type="AlphaFoldDB" id="A0A1N7G475"/>
<dbReference type="EMBL" id="FTNU01000023">
    <property type="protein sequence ID" value="SIS07362.1"/>
    <property type="molecule type" value="Genomic_DNA"/>
</dbReference>
<evidence type="ECO:0000256" key="2">
    <source>
        <dbReference type="SAM" id="MobiDB-lite"/>
    </source>
</evidence>
<name>A0A1N7G475_9GAMM</name>
<dbReference type="InterPro" id="IPR013491">
    <property type="entry name" value="Tape_meas_N"/>
</dbReference>
<evidence type="ECO:0000256" key="1">
    <source>
        <dbReference type="SAM" id="Coils"/>
    </source>
</evidence>
<evidence type="ECO:0000259" key="3">
    <source>
        <dbReference type="Pfam" id="PF20155"/>
    </source>
</evidence>
<proteinExistence type="predicted"/>
<organism evidence="4 5">
    <name type="scientific">Moraxella cuniculi DSM 21768</name>
    <dbReference type="NCBI Taxonomy" id="1122245"/>
    <lineage>
        <taxon>Bacteria</taxon>
        <taxon>Pseudomonadati</taxon>
        <taxon>Pseudomonadota</taxon>
        <taxon>Gammaproteobacteria</taxon>
        <taxon>Moraxellales</taxon>
        <taxon>Moraxellaceae</taxon>
        <taxon>Moraxella</taxon>
    </lineage>
</organism>
<feature type="coiled-coil region" evidence="1">
    <location>
        <begin position="997"/>
        <end position="1027"/>
    </location>
</feature>
<protein>
    <submittedName>
        <fullName evidence="4">Tape measure domain-containing protein</fullName>
    </submittedName>
</protein>
<evidence type="ECO:0000313" key="4">
    <source>
        <dbReference type="EMBL" id="SIS07362.1"/>
    </source>
</evidence>